<dbReference type="RefSeq" id="WP_354696001.1">
    <property type="nucleotide sequence ID" value="NZ_JAZHOG010000009.1"/>
</dbReference>
<dbReference type="Proteomes" id="UP001359886">
    <property type="component" value="Unassembled WGS sequence"/>
</dbReference>
<dbReference type="InterPro" id="IPR013324">
    <property type="entry name" value="RNA_pol_sigma_r3/r4-like"/>
</dbReference>
<evidence type="ECO:0000259" key="1">
    <source>
        <dbReference type="Pfam" id="PF07638"/>
    </source>
</evidence>
<keyword evidence="3" id="KW-1185">Reference proteome</keyword>
<protein>
    <submittedName>
        <fullName evidence="2">ECF-type sigma factor</fullName>
    </submittedName>
</protein>
<dbReference type="InterPro" id="IPR053812">
    <property type="entry name" value="HTH_Sigma70_ECF-like"/>
</dbReference>
<organism evidence="2 3">
    <name type="scientific">Elongatibacter sediminis</name>
    <dbReference type="NCBI Taxonomy" id="3119006"/>
    <lineage>
        <taxon>Bacteria</taxon>
        <taxon>Pseudomonadati</taxon>
        <taxon>Pseudomonadota</taxon>
        <taxon>Gammaproteobacteria</taxon>
        <taxon>Chromatiales</taxon>
        <taxon>Wenzhouxiangellaceae</taxon>
        <taxon>Elongatibacter</taxon>
    </lineage>
</organism>
<evidence type="ECO:0000313" key="3">
    <source>
        <dbReference type="Proteomes" id="UP001359886"/>
    </source>
</evidence>
<evidence type="ECO:0000313" key="2">
    <source>
        <dbReference type="EMBL" id="MEJ8568678.1"/>
    </source>
</evidence>
<accession>A0AAW9RIK4</accession>
<dbReference type="SUPFAM" id="SSF88659">
    <property type="entry name" value="Sigma3 and sigma4 domains of RNA polymerase sigma factors"/>
    <property type="match status" value="1"/>
</dbReference>
<comment type="caution">
    <text evidence="2">The sequence shown here is derived from an EMBL/GenBank/DDBJ whole genome shotgun (WGS) entry which is preliminary data.</text>
</comment>
<proteinExistence type="predicted"/>
<sequence length="179" mass="21029">MNPEHITRLLNRSPDDLTRDEAADMEAIYQRLKKIARIQRVKIRNGQLNTTALVNEAWIKSRGKNGAFADRNHFFAYCALAMRHILFTQARRNKLITYVDDDQALDRHPVYQQSDYLLELERHLASLREFSPRLEQVFTYRFFGEMPFDAIAAVLKMSERTALRDWKKARTMLAVALEK</sequence>
<dbReference type="InterPro" id="IPR036388">
    <property type="entry name" value="WH-like_DNA-bd_sf"/>
</dbReference>
<gene>
    <name evidence="2" type="ORF">V3330_13680</name>
</gene>
<dbReference type="Gene3D" id="1.10.10.10">
    <property type="entry name" value="Winged helix-like DNA-binding domain superfamily/Winged helix DNA-binding domain"/>
    <property type="match status" value="1"/>
</dbReference>
<reference evidence="2 3" key="1">
    <citation type="submission" date="2024-02" db="EMBL/GenBank/DDBJ databases">
        <title>A novel Wenzhouxiangellaceae bacterium, isolated from coastal sediments.</title>
        <authorList>
            <person name="Du Z.-J."/>
            <person name="Ye Y.-Q."/>
            <person name="Zhang X.-Y."/>
        </authorList>
    </citation>
    <scope>NUCLEOTIDE SEQUENCE [LARGE SCALE GENOMIC DNA]</scope>
    <source>
        <strain evidence="2 3">CH-27</strain>
    </source>
</reference>
<feature type="domain" description="RNA polymerase sigma-70 ECF-like HTH" evidence="1">
    <location>
        <begin position="5"/>
        <end position="178"/>
    </location>
</feature>
<dbReference type="AlphaFoldDB" id="A0AAW9RIK4"/>
<name>A0AAW9RIK4_9GAMM</name>
<dbReference type="Pfam" id="PF07638">
    <property type="entry name" value="Sigma70_ECF"/>
    <property type="match status" value="1"/>
</dbReference>
<dbReference type="EMBL" id="JAZHOG010000009">
    <property type="protein sequence ID" value="MEJ8568678.1"/>
    <property type="molecule type" value="Genomic_DNA"/>
</dbReference>